<proteinExistence type="predicted"/>
<gene>
    <name evidence="2" type="ORF">LTR24_000352</name>
</gene>
<sequence>MLERAKKNKQDALSKLLPNIGRINNNQADVGNKDSKVYCTSSKITAVKLKKEEDDNISTPVPDPPKTQATSSLAFKANDKPRRKFAAMAFVDSPKDSPGMLPKPPSNPDPADTKNKATPPYRHVGRVSQGKGEDEVIGELPLLGDLRKGRGLVKIGKATQLRIAAQSYYAASAENLDRTTRLLDLGSNVYIINDIKYFTNIHLYTLDIGTALYGNSMNVIGEGTAVILLPTVTGEVIDLELKESMFVLNASTNLISLSALDASSFEGYYGQGSLLIENSGELLWKLPYVNRLYVFPGDHGYPDILPGAKIATNIDFKDPV</sequence>
<comment type="caution">
    <text evidence="2">The sequence shown here is derived from an EMBL/GenBank/DDBJ whole genome shotgun (WGS) entry which is preliminary data.</text>
</comment>
<evidence type="ECO:0000313" key="2">
    <source>
        <dbReference type="EMBL" id="KAK5102121.1"/>
    </source>
</evidence>
<evidence type="ECO:0000256" key="1">
    <source>
        <dbReference type="SAM" id="MobiDB-lite"/>
    </source>
</evidence>
<dbReference type="EMBL" id="JAVRRG010000003">
    <property type="protein sequence ID" value="KAK5102121.1"/>
    <property type="molecule type" value="Genomic_DNA"/>
</dbReference>
<protein>
    <submittedName>
        <fullName evidence="2">Uncharacterized protein</fullName>
    </submittedName>
</protein>
<feature type="region of interest" description="Disordered" evidence="1">
    <location>
        <begin position="49"/>
        <end position="78"/>
    </location>
</feature>
<organism evidence="2 3">
    <name type="scientific">Lithohypha guttulata</name>
    <dbReference type="NCBI Taxonomy" id="1690604"/>
    <lineage>
        <taxon>Eukaryota</taxon>
        <taxon>Fungi</taxon>
        <taxon>Dikarya</taxon>
        <taxon>Ascomycota</taxon>
        <taxon>Pezizomycotina</taxon>
        <taxon>Eurotiomycetes</taxon>
        <taxon>Chaetothyriomycetidae</taxon>
        <taxon>Chaetothyriales</taxon>
        <taxon>Trichomeriaceae</taxon>
        <taxon>Lithohypha</taxon>
    </lineage>
</organism>
<evidence type="ECO:0000313" key="3">
    <source>
        <dbReference type="Proteomes" id="UP001345013"/>
    </source>
</evidence>
<dbReference type="Proteomes" id="UP001345013">
    <property type="component" value="Unassembled WGS sequence"/>
</dbReference>
<name>A0ABR0KNV3_9EURO</name>
<reference evidence="2 3" key="1">
    <citation type="submission" date="2023-08" db="EMBL/GenBank/DDBJ databases">
        <title>Black Yeasts Isolated from many extreme environments.</title>
        <authorList>
            <person name="Coleine C."/>
            <person name="Stajich J.E."/>
            <person name="Selbmann L."/>
        </authorList>
    </citation>
    <scope>NUCLEOTIDE SEQUENCE [LARGE SCALE GENOMIC DNA]</scope>
    <source>
        <strain evidence="2 3">CCFEE 5885</strain>
    </source>
</reference>
<accession>A0ABR0KNV3</accession>
<keyword evidence="3" id="KW-1185">Reference proteome</keyword>
<feature type="region of interest" description="Disordered" evidence="1">
    <location>
        <begin position="92"/>
        <end position="130"/>
    </location>
</feature>